<evidence type="ECO:0000256" key="1">
    <source>
        <dbReference type="ARBA" id="ARBA00009943"/>
    </source>
</evidence>
<comment type="similarity">
    <text evidence="1">Belongs to the FemABX family.</text>
</comment>
<comment type="caution">
    <text evidence="7">The sequence shown here is derived from an EMBL/GenBank/DDBJ whole genome shotgun (WGS) entry which is preliminary data.</text>
</comment>
<gene>
    <name evidence="7" type="ORF">MRX98_07900</name>
</gene>
<dbReference type="Pfam" id="PF02388">
    <property type="entry name" value="FemAB"/>
    <property type="match status" value="2"/>
</dbReference>
<dbReference type="GO" id="GO:0009252">
    <property type="term" value="P:peptidoglycan biosynthetic process"/>
    <property type="evidence" value="ECO:0007669"/>
    <property type="project" value="UniProtKB-KW"/>
</dbReference>
<dbReference type="Proteomes" id="UP001165427">
    <property type="component" value="Unassembled WGS sequence"/>
</dbReference>
<keyword evidence="5" id="KW-0012">Acyltransferase</keyword>
<sequence length="357" mass="40396">MEMQLAPKRVAKLHPTDILFQTPYWGRVKRQLGCRALAFDIEDPDRPRGDLLVLIQSCGEHGSVAYVPQGPEVGPSPENYGTYLESLSEVLAPHVDDDVVCIRYDLPWESQYAEEIRARRWNGYPEARVREMRMNFGTRSWNLRKATMDMTVASSLVVDLSGTEADLLARMKPKTRYNIGLARRRGVTVTAAAIDRLPDFYTLYCQTAARNGFASCEYRHFEAIFATFVRTHEQTEVLFLLASRKDDLLAGAIVALSGRRAVYLYGASATANRNLMGPYAVHWHAMQYARRRGCVDYDMGAVSPGLHPDHPFYGLYRFKTGFGGRIELRTGSWDYPLHPEAYQALRNAEGMSRGRNA</sequence>
<dbReference type="GO" id="GO:0071555">
    <property type="term" value="P:cell wall organization"/>
    <property type="evidence" value="ECO:0007669"/>
    <property type="project" value="UniProtKB-KW"/>
</dbReference>
<evidence type="ECO:0000256" key="6">
    <source>
        <dbReference type="ARBA" id="ARBA00023316"/>
    </source>
</evidence>
<evidence type="ECO:0000256" key="2">
    <source>
        <dbReference type="ARBA" id="ARBA00022679"/>
    </source>
</evidence>
<dbReference type="EMBL" id="JALJRB010000006">
    <property type="protein sequence ID" value="MCJ8500492.1"/>
    <property type="molecule type" value="Genomic_DNA"/>
</dbReference>
<keyword evidence="6" id="KW-0961">Cell wall biogenesis/degradation</keyword>
<name>A0AA41R0C5_9BACT</name>
<proteinExistence type="inferred from homology"/>
<reference evidence="7" key="1">
    <citation type="submission" date="2022-04" db="EMBL/GenBank/DDBJ databases">
        <title>Desulfatitalea alkaliphila sp. nov., a novel anaerobic sulfate-reducing bacterium isolated from terrestrial mud volcano, Taman Peninsula, Russia.</title>
        <authorList>
            <person name="Khomyakova M.A."/>
            <person name="Merkel A.Y."/>
            <person name="Slobodkin A.I."/>
        </authorList>
    </citation>
    <scope>NUCLEOTIDE SEQUENCE</scope>
    <source>
        <strain evidence="7">M08but</strain>
    </source>
</reference>
<keyword evidence="8" id="KW-1185">Reference proteome</keyword>
<organism evidence="7 8">
    <name type="scientific">Desulfatitalea alkaliphila</name>
    <dbReference type="NCBI Taxonomy" id="2929485"/>
    <lineage>
        <taxon>Bacteria</taxon>
        <taxon>Pseudomonadati</taxon>
        <taxon>Thermodesulfobacteriota</taxon>
        <taxon>Desulfobacteria</taxon>
        <taxon>Desulfobacterales</taxon>
        <taxon>Desulfosarcinaceae</taxon>
        <taxon>Desulfatitalea</taxon>
    </lineage>
</organism>
<dbReference type="PANTHER" id="PTHR36174">
    <property type="entry name" value="LIPID II:GLYCINE GLYCYLTRANSFERASE"/>
    <property type="match status" value="1"/>
</dbReference>
<dbReference type="SUPFAM" id="SSF55729">
    <property type="entry name" value="Acyl-CoA N-acyltransferases (Nat)"/>
    <property type="match status" value="1"/>
</dbReference>
<dbReference type="PROSITE" id="PS51191">
    <property type="entry name" value="FEMABX"/>
    <property type="match status" value="1"/>
</dbReference>
<evidence type="ECO:0000256" key="3">
    <source>
        <dbReference type="ARBA" id="ARBA00022960"/>
    </source>
</evidence>
<dbReference type="GO" id="GO:0016755">
    <property type="term" value="F:aminoacyltransferase activity"/>
    <property type="evidence" value="ECO:0007669"/>
    <property type="project" value="InterPro"/>
</dbReference>
<dbReference type="InterPro" id="IPR003447">
    <property type="entry name" value="FEMABX"/>
</dbReference>
<keyword evidence="2" id="KW-0808">Transferase</keyword>
<dbReference type="InterPro" id="IPR050644">
    <property type="entry name" value="PG_Glycine_Bridge_Synth"/>
</dbReference>
<dbReference type="PANTHER" id="PTHR36174:SF1">
    <property type="entry name" value="LIPID II:GLYCINE GLYCYLTRANSFERASE"/>
    <property type="match status" value="1"/>
</dbReference>
<dbReference type="Gene3D" id="3.40.630.30">
    <property type="match status" value="2"/>
</dbReference>
<dbReference type="InterPro" id="IPR016181">
    <property type="entry name" value="Acyl_CoA_acyltransferase"/>
</dbReference>
<dbReference type="GO" id="GO:0008360">
    <property type="term" value="P:regulation of cell shape"/>
    <property type="evidence" value="ECO:0007669"/>
    <property type="project" value="UniProtKB-KW"/>
</dbReference>
<evidence type="ECO:0000313" key="8">
    <source>
        <dbReference type="Proteomes" id="UP001165427"/>
    </source>
</evidence>
<protein>
    <submittedName>
        <fullName evidence="7">Peptidoglycan bridge formation glycyltransferase FemA/FemB family protein</fullName>
    </submittedName>
</protein>
<keyword evidence="4" id="KW-0573">Peptidoglycan synthesis</keyword>
<accession>A0AA41R0C5</accession>
<dbReference type="AlphaFoldDB" id="A0AA41R0C5"/>
<keyword evidence="3" id="KW-0133">Cell shape</keyword>
<evidence type="ECO:0000313" key="7">
    <source>
        <dbReference type="EMBL" id="MCJ8500492.1"/>
    </source>
</evidence>
<dbReference type="RefSeq" id="WP_246904968.1">
    <property type="nucleotide sequence ID" value="NZ_JALJRB010000006.1"/>
</dbReference>
<evidence type="ECO:0000256" key="4">
    <source>
        <dbReference type="ARBA" id="ARBA00022984"/>
    </source>
</evidence>
<evidence type="ECO:0000256" key="5">
    <source>
        <dbReference type="ARBA" id="ARBA00023315"/>
    </source>
</evidence>